<evidence type="ECO:0000313" key="2">
    <source>
        <dbReference type="Proteomes" id="UP001596060"/>
    </source>
</evidence>
<organism evidence="1 2">
    <name type="scientific">Bosea massiliensis</name>
    <dbReference type="NCBI Taxonomy" id="151419"/>
    <lineage>
        <taxon>Bacteria</taxon>
        <taxon>Pseudomonadati</taxon>
        <taxon>Pseudomonadota</taxon>
        <taxon>Alphaproteobacteria</taxon>
        <taxon>Hyphomicrobiales</taxon>
        <taxon>Boseaceae</taxon>
        <taxon>Bosea</taxon>
    </lineage>
</organism>
<keyword evidence="2" id="KW-1185">Reference proteome</keyword>
<gene>
    <name evidence="1" type="ORF">ACFPN9_06385</name>
</gene>
<comment type="caution">
    <text evidence="1">The sequence shown here is derived from an EMBL/GenBank/DDBJ whole genome shotgun (WGS) entry which is preliminary data.</text>
</comment>
<evidence type="ECO:0000313" key="1">
    <source>
        <dbReference type="EMBL" id="MFC5504884.1"/>
    </source>
</evidence>
<sequence>MSGFTGAGFYRVRTETGTSVLWCAQVRTPSGKGAQMIAGWRSQQASRDLKAAMLMLPQHQFDAVCISAISPLAGG</sequence>
<dbReference type="EMBL" id="JBHSLU010000009">
    <property type="protein sequence ID" value="MFC5504884.1"/>
    <property type="molecule type" value="Genomic_DNA"/>
</dbReference>
<proteinExistence type="predicted"/>
<name>A0ABW0NWY4_9HYPH</name>
<dbReference type="Proteomes" id="UP001596060">
    <property type="component" value="Unassembled WGS sequence"/>
</dbReference>
<protein>
    <submittedName>
        <fullName evidence="1">Uncharacterized protein</fullName>
    </submittedName>
</protein>
<reference evidence="2" key="1">
    <citation type="journal article" date="2019" name="Int. J. Syst. Evol. Microbiol.">
        <title>The Global Catalogue of Microorganisms (GCM) 10K type strain sequencing project: providing services to taxonomists for standard genome sequencing and annotation.</title>
        <authorList>
            <consortium name="The Broad Institute Genomics Platform"/>
            <consortium name="The Broad Institute Genome Sequencing Center for Infectious Disease"/>
            <person name="Wu L."/>
            <person name="Ma J."/>
        </authorList>
    </citation>
    <scope>NUCLEOTIDE SEQUENCE [LARGE SCALE GENOMIC DNA]</scope>
    <source>
        <strain evidence="2">CCUG 43117</strain>
    </source>
</reference>
<accession>A0ABW0NWY4</accession>
<dbReference type="RefSeq" id="WP_377815968.1">
    <property type="nucleotide sequence ID" value="NZ_JBHSLU010000009.1"/>
</dbReference>